<dbReference type="InterPro" id="IPR027417">
    <property type="entry name" value="P-loop_NTPase"/>
</dbReference>
<dbReference type="STRING" id="1841481.ENSSLDP00000005961"/>
<evidence type="ECO:0000313" key="2">
    <source>
        <dbReference type="Proteomes" id="UP000261360"/>
    </source>
</evidence>
<dbReference type="AlphaFoldDB" id="A0A3B4WNJ0"/>
<dbReference type="Ensembl" id="ENSSLDT00000006164.1">
    <property type="protein sequence ID" value="ENSSLDP00000005961.1"/>
    <property type="gene ID" value="ENSSLDG00000004765.1"/>
</dbReference>
<organism evidence="1 2">
    <name type="scientific">Seriola lalandi dorsalis</name>
    <dbReference type="NCBI Taxonomy" id="1841481"/>
    <lineage>
        <taxon>Eukaryota</taxon>
        <taxon>Metazoa</taxon>
        <taxon>Chordata</taxon>
        <taxon>Craniata</taxon>
        <taxon>Vertebrata</taxon>
        <taxon>Euteleostomi</taxon>
        <taxon>Actinopterygii</taxon>
        <taxon>Neopterygii</taxon>
        <taxon>Teleostei</taxon>
        <taxon>Neoteleostei</taxon>
        <taxon>Acanthomorphata</taxon>
        <taxon>Carangaria</taxon>
        <taxon>Carangiformes</taxon>
        <taxon>Carangidae</taxon>
        <taxon>Seriola</taxon>
    </lineage>
</organism>
<keyword evidence="2" id="KW-1185">Reference proteome</keyword>
<protein>
    <submittedName>
        <fullName evidence="1">Uncharacterized protein</fullName>
    </submittedName>
</protein>
<proteinExistence type="predicted"/>
<evidence type="ECO:0000313" key="1">
    <source>
        <dbReference type="Ensembl" id="ENSSLDP00000005961.1"/>
    </source>
</evidence>
<reference evidence="1" key="1">
    <citation type="submission" date="2025-08" db="UniProtKB">
        <authorList>
            <consortium name="Ensembl"/>
        </authorList>
    </citation>
    <scope>IDENTIFICATION</scope>
</reference>
<sequence length="77" mass="8495">INLILSVGMTNGGKSTLSKSLHQQIPNSLITVDSFFLQDDSVVPVDSNGFKQYDSKNTLFDCLFFNFRSQKCGQDSG</sequence>
<name>A0A3B4WNJ0_SERLL</name>
<accession>A0A3B4WNJ0</accession>
<reference evidence="1" key="2">
    <citation type="submission" date="2025-09" db="UniProtKB">
        <authorList>
            <consortium name="Ensembl"/>
        </authorList>
    </citation>
    <scope>IDENTIFICATION</scope>
</reference>
<dbReference type="Gene3D" id="3.40.50.300">
    <property type="entry name" value="P-loop containing nucleotide triphosphate hydrolases"/>
    <property type="match status" value="1"/>
</dbReference>
<dbReference type="Proteomes" id="UP000261360">
    <property type="component" value="Unplaced"/>
</dbReference>